<dbReference type="InterPro" id="IPR050134">
    <property type="entry name" value="NAD-dep_sirtuin_deacylases"/>
</dbReference>
<evidence type="ECO:0000256" key="2">
    <source>
        <dbReference type="ARBA" id="ARBA00023027"/>
    </source>
</evidence>
<keyword evidence="1" id="KW-0808">Transferase</keyword>
<dbReference type="EMBL" id="LGAA01000018">
    <property type="protein sequence ID" value="KPD02588.1"/>
    <property type="molecule type" value="Genomic_DNA"/>
</dbReference>
<accession>A0A0N0Z9V6</accession>
<sequence length="289" mass="33027">MMRYRHRTKKFRKIKHLRRQRSRGRLFYQDYKSTPTTLPKIVVLTGAGISAESGIRTFRSSDGLWEEHRVEDVATPEGFARDPLLVQNFYNDRRRQLQQPDIQPNPAHYALAELEKVLGDNFLLVTQNIDNLHEQAGNQRIIHMHGELLKVRCCGSNQVLSWKGDLSVDDKCHCCQFPQPLRPHVVWFGEMPLGMDQIYHALEQADIFIAIGTSGHVYPAAGFVHEAKLNGAHTVELNLEPSQVESQFDEKHYGLASQLVDDYVEVLLRAVQASAKQDHDVKVARVDLL</sequence>
<evidence type="ECO:0000256" key="1">
    <source>
        <dbReference type="ARBA" id="ARBA00022679"/>
    </source>
</evidence>
<keyword evidence="7" id="KW-1185">Reference proteome</keyword>
<keyword evidence="3" id="KW-0479">Metal-binding</keyword>
<dbReference type="AlphaFoldDB" id="A0A0N0Z9V6"/>
<dbReference type="GO" id="GO:0160013">
    <property type="term" value="F:NAD-dependent protein de-2-hydroxyisobutyrylase activity"/>
    <property type="evidence" value="ECO:0007669"/>
    <property type="project" value="RHEA"/>
</dbReference>
<organism evidence="6 7">
    <name type="scientific">Moellerella wisconsensis ATCC 35017</name>
    <dbReference type="NCBI Taxonomy" id="1354267"/>
    <lineage>
        <taxon>Bacteria</taxon>
        <taxon>Pseudomonadati</taxon>
        <taxon>Pseudomonadota</taxon>
        <taxon>Gammaproteobacteria</taxon>
        <taxon>Enterobacterales</taxon>
        <taxon>Morganellaceae</taxon>
        <taxon>Moellerella</taxon>
    </lineage>
</organism>
<dbReference type="GO" id="GO:0036055">
    <property type="term" value="F:protein-succinyllysine desuccinylase activity"/>
    <property type="evidence" value="ECO:0007669"/>
    <property type="project" value="UniProtKB-UniRule"/>
</dbReference>
<keyword evidence="3" id="KW-0963">Cytoplasm</keyword>
<dbReference type="PANTHER" id="PTHR11085">
    <property type="entry name" value="NAD-DEPENDENT PROTEIN DEACYLASE SIRTUIN-5, MITOCHONDRIAL-RELATED"/>
    <property type="match status" value="1"/>
</dbReference>
<comment type="similarity">
    <text evidence="3">Belongs to the sirtuin family. Class III subfamily.</text>
</comment>
<dbReference type="Gene3D" id="3.30.1600.10">
    <property type="entry name" value="SIR2/SIRT2 'Small Domain"/>
    <property type="match status" value="1"/>
</dbReference>
<proteinExistence type="inferred from homology"/>
<comment type="caution">
    <text evidence="6">The sequence shown here is derived from an EMBL/GenBank/DDBJ whole genome shotgun (WGS) entry which is preliminary data.</text>
</comment>
<name>A0A0N0Z9V6_9GAMM</name>
<protein>
    <recommendedName>
        <fullName evidence="3">NAD-dependent protein deacylase</fullName>
        <ecNumber evidence="3">2.3.1.286</ecNumber>
    </recommendedName>
    <alternativeName>
        <fullName evidence="3">Regulatory protein SIR2 homolog</fullName>
    </alternativeName>
</protein>
<dbReference type="InterPro" id="IPR026590">
    <property type="entry name" value="Ssirtuin_cat_dom"/>
</dbReference>
<dbReference type="GO" id="GO:0008270">
    <property type="term" value="F:zinc ion binding"/>
    <property type="evidence" value="ECO:0007669"/>
    <property type="project" value="UniProtKB-UniRule"/>
</dbReference>
<keyword evidence="3" id="KW-0862">Zinc</keyword>
<dbReference type="GO" id="GO:0005737">
    <property type="term" value="C:cytoplasm"/>
    <property type="evidence" value="ECO:0007669"/>
    <property type="project" value="UniProtKB-SubCell"/>
</dbReference>
<feature type="binding site" evidence="3">
    <location>
        <position position="90"/>
    </location>
    <ligand>
        <name>substrate</name>
    </ligand>
</feature>
<dbReference type="InterPro" id="IPR027546">
    <property type="entry name" value="Sirtuin_class_III"/>
</dbReference>
<feature type="binding site" evidence="3">
    <location>
        <begin position="46"/>
        <end position="65"/>
    </location>
    <ligand>
        <name>NAD(+)</name>
        <dbReference type="ChEBI" id="CHEBI:57540"/>
    </ligand>
</feature>
<feature type="binding site" evidence="3">
    <location>
        <position position="93"/>
    </location>
    <ligand>
        <name>substrate</name>
    </ligand>
</feature>
<dbReference type="PROSITE" id="PS50305">
    <property type="entry name" value="SIRTUIN"/>
    <property type="match status" value="1"/>
</dbReference>
<dbReference type="GO" id="GO:0017136">
    <property type="term" value="F:histone deacetylase activity, NAD-dependent"/>
    <property type="evidence" value="ECO:0007669"/>
    <property type="project" value="TreeGrafter"/>
</dbReference>
<dbReference type="Gene3D" id="3.40.50.1220">
    <property type="entry name" value="TPP-binding domain"/>
    <property type="match status" value="1"/>
</dbReference>
<comment type="catalytic activity">
    <reaction evidence="3">
        <text>N(6)-(2-hydroxyisobutanoyl)-L-lysyl-[protein] + NAD(+) + H2O = 2''-O-(2-hydroxyisobutanoyl)-ADP-D-ribose + nicotinamide + L-lysyl-[protein]</text>
        <dbReference type="Rhea" id="RHEA:24364"/>
        <dbReference type="Rhea" id="RHEA-COMP:9752"/>
        <dbReference type="Rhea" id="RHEA-COMP:15921"/>
        <dbReference type="ChEBI" id="CHEBI:15377"/>
        <dbReference type="ChEBI" id="CHEBI:17154"/>
        <dbReference type="ChEBI" id="CHEBI:29969"/>
        <dbReference type="ChEBI" id="CHEBI:57540"/>
        <dbReference type="ChEBI" id="CHEBI:144968"/>
        <dbReference type="ChEBI" id="CHEBI:144969"/>
    </reaction>
</comment>
<evidence type="ECO:0000259" key="5">
    <source>
        <dbReference type="PROSITE" id="PS50305"/>
    </source>
</evidence>
<dbReference type="Pfam" id="PF02146">
    <property type="entry name" value="SIR2"/>
    <property type="match status" value="1"/>
</dbReference>
<dbReference type="SUPFAM" id="SSF52467">
    <property type="entry name" value="DHS-like NAD/FAD-binding domain"/>
    <property type="match status" value="1"/>
</dbReference>
<comment type="domain">
    <text evidence="3">2 residues (Tyr-90 and Arg-93) present in a large hydrophobic pocket are probably involved in substrate specificity. They are important for desuccinylation activity, but dispensable for deacetylation activity.</text>
</comment>
<feature type="binding site" evidence="3">
    <location>
        <begin position="212"/>
        <end position="214"/>
    </location>
    <ligand>
        <name>NAD(+)</name>
        <dbReference type="ChEBI" id="CHEBI:57540"/>
    </ligand>
</feature>
<comment type="cofactor">
    <cofactor evidence="3">
        <name>Zn(2+)</name>
        <dbReference type="ChEBI" id="CHEBI:29105"/>
    </cofactor>
    <text evidence="3">Binds 1 zinc ion per subunit.</text>
</comment>
<dbReference type="GO" id="GO:0070403">
    <property type="term" value="F:NAD+ binding"/>
    <property type="evidence" value="ECO:0007669"/>
    <property type="project" value="UniProtKB-UniRule"/>
</dbReference>
<dbReference type="InterPro" id="IPR029035">
    <property type="entry name" value="DHS-like_NAD/FAD-binding_dom"/>
</dbReference>
<dbReference type="PANTHER" id="PTHR11085:SF4">
    <property type="entry name" value="NAD-DEPENDENT PROTEIN DEACYLASE"/>
    <property type="match status" value="1"/>
</dbReference>
<gene>
    <name evidence="3" type="primary">cobB</name>
    <name evidence="6" type="ORF">M992_1742</name>
</gene>
<dbReference type="EC" id="2.3.1.286" evidence="3"/>
<dbReference type="CDD" id="cd01412">
    <property type="entry name" value="SIRT5_Af1_CobB"/>
    <property type="match status" value="1"/>
</dbReference>
<keyword evidence="2 3" id="KW-0520">NAD</keyword>
<dbReference type="NCBIfam" id="NF001755">
    <property type="entry name" value="PRK00481.1-5"/>
    <property type="match status" value="1"/>
</dbReference>
<feature type="binding site" evidence="3">
    <location>
        <position position="256"/>
    </location>
    <ligand>
        <name>NAD(+)</name>
        <dbReference type="ChEBI" id="CHEBI:57540"/>
    </ligand>
</feature>
<dbReference type="InterPro" id="IPR003000">
    <property type="entry name" value="Sirtuin"/>
</dbReference>
<comment type="catalytic activity">
    <reaction evidence="3">
        <text>N(6)-succinyl-L-lysyl-[protein] + NAD(+) + H2O = 2''-O-succinyl-ADP-D-ribose + nicotinamide + L-lysyl-[protein]</text>
        <dbReference type="Rhea" id="RHEA:47668"/>
        <dbReference type="Rhea" id="RHEA-COMP:9752"/>
        <dbReference type="Rhea" id="RHEA-COMP:11877"/>
        <dbReference type="ChEBI" id="CHEBI:15377"/>
        <dbReference type="ChEBI" id="CHEBI:17154"/>
        <dbReference type="ChEBI" id="CHEBI:29969"/>
        <dbReference type="ChEBI" id="CHEBI:57540"/>
        <dbReference type="ChEBI" id="CHEBI:87830"/>
        <dbReference type="ChEBI" id="CHEBI:87832"/>
    </reaction>
</comment>
<feature type="binding site" evidence="3">
    <location>
        <position position="153"/>
    </location>
    <ligand>
        <name>Zn(2+)</name>
        <dbReference type="ChEBI" id="CHEBI:29105"/>
    </ligand>
</feature>
<dbReference type="Proteomes" id="UP000053226">
    <property type="component" value="Unassembled WGS sequence"/>
</dbReference>
<feature type="binding site" evidence="3">
    <location>
        <begin position="127"/>
        <end position="130"/>
    </location>
    <ligand>
        <name>NAD(+)</name>
        <dbReference type="ChEBI" id="CHEBI:57540"/>
    </ligand>
</feature>
<feature type="domain" description="Deacetylase sirtuin-type" evidence="5">
    <location>
        <begin position="7"/>
        <end position="289"/>
    </location>
</feature>
<comment type="caution">
    <text evidence="3 4">Lacks conserved residue(s) required for the propagation of feature annotation.</text>
</comment>
<dbReference type="GO" id="GO:0036054">
    <property type="term" value="F:protein-malonyllysine demalonylase activity"/>
    <property type="evidence" value="ECO:0007669"/>
    <property type="project" value="InterPro"/>
</dbReference>
<evidence type="ECO:0000313" key="7">
    <source>
        <dbReference type="Proteomes" id="UP000053226"/>
    </source>
</evidence>
<evidence type="ECO:0000256" key="3">
    <source>
        <dbReference type="HAMAP-Rule" id="MF_01121"/>
    </source>
</evidence>
<feature type="binding site" evidence="3">
    <location>
        <position position="172"/>
    </location>
    <ligand>
        <name>Zn(2+)</name>
        <dbReference type="ChEBI" id="CHEBI:29105"/>
    </ligand>
</feature>
<feature type="active site" description="Proton acceptor" evidence="3">
    <location>
        <position position="145"/>
    </location>
</feature>
<evidence type="ECO:0000256" key="4">
    <source>
        <dbReference type="PROSITE-ProRule" id="PRU00236"/>
    </source>
</evidence>
<comment type="function">
    <text evidence="3">NAD-dependent lysine deacetylase that specifically removes acetyl groups on target proteins. Also acts as a protein-lysine deacylase by mediating protein desuccinylation and de-2-hydroxyisobutyrylation. Modulates the activities of several proteins which are inactive in their acylated form.</text>
</comment>
<reference evidence="6 7" key="1">
    <citation type="submission" date="2015-07" db="EMBL/GenBank/DDBJ databases">
        <title>ATOL: Assembling a taxonomically balanced genome-scale reconstruction of the evolutionary history of the Enterobacteriaceae.</title>
        <authorList>
            <person name="Plunkett G.III."/>
            <person name="Neeno-Eckwall E.C."/>
            <person name="Glasner J.D."/>
            <person name="Perna N.T."/>
        </authorList>
    </citation>
    <scope>NUCLEOTIDE SEQUENCE [LARGE SCALE GENOMIC DNA]</scope>
    <source>
        <strain evidence="6 7">ATCC 35017</strain>
    </source>
</reference>
<comment type="catalytic activity">
    <reaction evidence="3">
        <text>N(6)-acetyl-L-lysyl-[protein] + NAD(+) + H2O = 2''-O-acetyl-ADP-D-ribose + nicotinamide + L-lysyl-[protein]</text>
        <dbReference type="Rhea" id="RHEA:43636"/>
        <dbReference type="Rhea" id="RHEA-COMP:9752"/>
        <dbReference type="Rhea" id="RHEA-COMP:10731"/>
        <dbReference type="ChEBI" id="CHEBI:15377"/>
        <dbReference type="ChEBI" id="CHEBI:17154"/>
        <dbReference type="ChEBI" id="CHEBI:29969"/>
        <dbReference type="ChEBI" id="CHEBI:57540"/>
        <dbReference type="ChEBI" id="CHEBI:61930"/>
        <dbReference type="ChEBI" id="CHEBI:83767"/>
        <dbReference type="EC" id="2.3.1.286"/>
    </reaction>
</comment>
<feature type="binding site" evidence="3">
    <location>
        <begin position="238"/>
        <end position="240"/>
    </location>
    <ligand>
        <name>NAD(+)</name>
        <dbReference type="ChEBI" id="CHEBI:57540"/>
    </ligand>
</feature>
<evidence type="ECO:0000313" key="6">
    <source>
        <dbReference type="EMBL" id="KPD02588.1"/>
    </source>
</evidence>
<comment type="subcellular location">
    <subcellularLocation>
        <location evidence="3">Cytoplasm</location>
    </subcellularLocation>
</comment>
<dbReference type="InterPro" id="IPR026591">
    <property type="entry name" value="Sirtuin_cat_small_dom_sf"/>
</dbReference>
<dbReference type="HAMAP" id="MF_01121">
    <property type="entry name" value="Sirtuin_ClassIII"/>
    <property type="match status" value="1"/>
</dbReference>